<comment type="subunit">
    <text evidence="6">Part of the 50S ribosomal subunit. Forms part of the ribosomal stalk which helps the ribosome interact with GTP-bound translation factors. Forms a heptameric L10(L12)2(L12)2(L12)2 complex, where L10 forms an elongated spine to which the L12 dimers bind in a sequential fashion.</text>
</comment>
<accession>A0A1Y3GGF8</accession>
<evidence type="ECO:0000259" key="7">
    <source>
        <dbReference type="Pfam" id="PF17777"/>
    </source>
</evidence>
<evidence type="ECO:0000313" key="8">
    <source>
        <dbReference type="EMBL" id="OUJ18535.1"/>
    </source>
</evidence>
<keyword evidence="4 6" id="KW-0689">Ribosomal protein</keyword>
<dbReference type="Gene3D" id="3.30.70.1730">
    <property type="match status" value="1"/>
</dbReference>
<dbReference type="GO" id="GO:0003735">
    <property type="term" value="F:structural constituent of ribosome"/>
    <property type="evidence" value="ECO:0007669"/>
    <property type="project" value="TreeGrafter"/>
</dbReference>
<dbReference type="SUPFAM" id="SSF160369">
    <property type="entry name" value="Ribosomal protein L10-like"/>
    <property type="match status" value="1"/>
</dbReference>
<dbReference type="GO" id="GO:0002181">
    <property type="term" value="P:cytoplasmic translation"/>
    <property type="evidence" value="ECO:0007669"/>
    <property type="project" value="TreeGrafter"/>
</dbReference>
<comment type="similarity">
    <text evidence="1 6">Belongs to the universal ribosomal protein uL10 family.</text>
</comment>
<dbReference type="InterPro" id="IPR050323">
    <property type="entry name" value="Ribosomal_protein_uL10"/>
</dbReference>
<dbReference type="InterPro" id="IPR043141">
    <property type="entry name" value="Ribosomal_uL10-like_sf"/>
</dbReference>
<dbReference type="Gene3D" id="3.90.105.20">
    <property type="match status" value="1"/>
</dbReference>
<dbReference type="CDD" id="cd05795">
    <property type="entry name" value="Ribosomal_P0_L10e"/>
    <property type="match status" value="1"/>
</dbReference>
<dbReference type="NCBIfam" id="NF003098">
    <property type="entry name" value="PRK04019.1-5"/>
    <property type="match status" value="1"/>
</dbReference>
<evidence type="ECO:0000256" key="2">
    <source>
        <dbReference type="ARBA" id="ARBA00022730"/>
    </source>
</evidence>
<feature type="domain" description="Large ribosomal subunit protein uL10-like insertion" evidence="7">
    <location>
        <begin position="108"/>
        <end position="178"/>
    </location>
</feature>
<comment type="caution">
    <text evidence="8">The sequence shown here is derived from an EMBL/GenBank/DDBJ whole genome shotgun (WGS) entry which is preliminary data.</text>
</comment>
<dbReference type="GO" id="GO:0022625">
    <property type="term" value="C:cytosolic large ribosomal subunit"/>
    <property type="evidence" value="ECO:0007669"/>
    <property type="project" value="TreeGrafter"/>
</dbReference>
<dbReference type="GO" id="GO:0070180">
    <property type="term" value="F:large ribosomal subunit rRNA binding"/>
    <property type="evidence" value="ECO:0007669"/>
    <property type="project" value="UniProtKB-UniRule"/>
</dbReference>
<dbReference type="PANTHER" id="PTHR45699">
    <property type="entry name" value="60S ACIDIC RIBOSOMAL PROTEIN P0"/>
    <property type="match status" value="1"/>
</dbReference>
<evidence type="ECO:0000256" key="5">
    <source>
        <dbReference type="ARBA" id="ARBA00023274"/>
    </source>
</evidence>
<evidence type="ECO:0000256" key="3">
    <source>
        <dbReference type="ARBA" id="ARBA00022884"/>
    </source>
</evidence>
<protein>
    <recommendedName>
        <fullName evidence="6">Large ribosomal subunit protein uL10</fullName>
    </recommendedName>
    <alternativeName>
        <fullName evidence="6">Acidic ribosomal protein P0 homolog</fullName>
    </alternativeName>
</protein>
<dbReference type="PANTHER" id="PTHR45699:SF3">
    <property type="entry name" value="LARGE RIBOSOMAL SUBUNIT PROTEIN UL10"/>
    <property type="match status" value="1"/>
</dbReference>
<evidence type="ECO:0000256" key="6">
    <source>
        <dbReference type="HAMAP-Rule" id="MF_00280"/>
    </source>
</evidence>
<dbReference type="EMBL" id="MRZU01000004">
    <property type="protein sequence ID" value="OUJ18535.1"/>
    <property type="molecule type" value="Genomic_DNA"/>
</dbReference>
<gene>
    <name evidence="6" type="primary">rpl10</name>
    <name evidence="6" type="synonym">rplP0</name>
    <name evidence="8" type="ORF">AMET1_1454</name>
</gene>
<evidence type="ECO:0000256" key="4">
    <source>
        <dbReference type="ARBA" id="ARBA00022980"/>
    </source>
</evidence>
<dbReference type="InterPro" id="IPR043164">
    <property type="entry name" value="Ribosomal_uL10-like_insert_sf"/>
</dbReference>
<dbReference type="AlphaFoldDB" id="A0A1Y3GGF8"/>
<keyword evidence="9" id="KW-1185">Reference proteome</keyword>
<dbReference type="Pfam" id="PF17777">
    <property type="entry name" value="RL10P_insert"/>
    <property type="match status" value="1"/>
</dbReference>
<evidence type="ECO:0000256" key="1">
    <source>
        <dbReference type="ARBA" id="ARBA00008889"/>
    </source>
</evidence>
<dbReference type="GO" id="GO:0000027">
    <property type="term" value="P:ribosomal large subunit assembly"/>
    <property type="evidence" value="ECO:0007669"/>
    <property type="project" value="TreeGrafter"/>
</dbReference>
<dbReference type="InterPro" id="IPR040637">
    <property type="entry name" value="Ribosomal_uL10-like_insert"/>
</dbReference>
<dbReference type="InterPro" id="IPR022909">
    <property type="entry name" value="Ribosomal_uL10_arc"/>
</dbReference>
<evidence type="ECO:0000313" key="9">
    <source>
        <dbReference type="Proteomes" id="UP000195137"/>
    </source>
</evidence>
<keyword evidence="3 6" id="KW-0694">RNA-binding</keyword>
<dbReference type="RefSeq" id="WP_086637800.1">
    <property type="nucleotide sequence ID" value="NZ_MRZU01000004.1"/>
</dbReference>
<keyword evidence="5 6" id="KW-0687">Ribonucleoprotein</keyword>
<organism evidence="8 9">
    <name type="scientific">Methanonatronarchaeum thermophilum</name>
    <dbReference type="NCBI Taxonomy" id="1927129"/>
    <lineage>
        <taxon>Archaea</taxon>
        <taxon>Methanobacteriati</taxon>
        <taxon>Methanobacteriota</taxon>
        <taxon>Methanonatronarchaeia</taxon>
        <taxon>Methanonatronarchaeales</taxon>
        <taxon>Methanonatronarchaeaceae</taxon>
        <taxon>Methanonatronarchaeum</taxon>
    </lineage>
</organism>
<sequence>MSSKVAEWKVNEVSNLSTKIDNSEAVGIVDIGGIPARQLQEMRSNLRGKADLRVSRNTLIEISLDTAEKENIKELKEYLEGQTSLVFSDINPFKLYNMLEESKTTAPASAGDIAQKDIVVEEGPTSLEPGPVLSDLQQAGLPAGIDGGDVVIQNTTTIVEKGEEINAKVADVLSKLDIEPMEVGLKLRAVVEEGTIFEPETLAIDIDKYREDITTAQSRALALAMGIQHPTEETIKPLIHKAYTEALAVGIEAEIFEPEVLKKLVAKANIDASTISSKIGEDFLPDED</sequence>
<name>A0A1Y3GGF8_9EURY</name>
<comment type="function">
    <text evidence="6">Forms part of the ribosomal stalk, playing a central role in the interaction of the ribosome with GTP-bound translation factors.</text>
</comment>
<dbReference type="InterPro" id="IPR001790">
    <property type="entry name" value="Ribosomal_uL10"/>
</dbReference>
<proteinExistence type="inferred from homology"/>
<dbReference type="Pfam" id="PF00466">
    <property type="entry name" value="Ribosomal_L10"/>
    <property type="match status" value="1"/>
</dbReference>
<keyword evidence="2 6" id="KW-0699">rRNA-binding</keyword>
<dbReference type="Proteomes" id="UP000195137">
    <property type="component" value="Unassembled WGS sequence"/>
</dbReference>
<dbReference type="Gene3D" id="6.10.140.760">
    <property type="match status" value="1"/>
</dbReference>
<dbReference type="HAMAP" id="MF_00280">
    <property type="entry name" value="Ribosomal_uL10_arch"/>
    <property type="match status" value="1"/>
</dbReference>
<dbReference type="OrthoDB" id="30930at2157"/>
<reference evidence="8 9" key="1">
    <citation type="submission" date="2016-12" db="EMBL/GenBank/DDBJ databases">
        <title>Discovery of methanogenic haloarchaea.</title>
        <authorList>
            <person name="Sorokin D.Y."/>
            <person name="Makarova K.S."/>
            <person name="Abbas B."/>
            <person name="Ferrer M."/>
            <person name="Golyshin P.N."/>
        </authorList>
    </citation>
    <scope>NUCLEOTIDE SEQUENCE [LARGE SCALE GENOMIC DNA]</scope>
    <source>
        <strain evidence="8">AMET1</strain>
    </source>
</reference>